<evidence type="ECO:0000256" key="4">
    <source>
        <dbReference type="ARBA" id="ARBA00022771"/>
    </source>
</evidence>
<evidence type="ECO:0000256" key="2">
    <source>
        <dbReference type="ARBA" id="ARBA00005676"/>
    </source>
</evidence>
<dbReference type="HOGENOM" id="CLU_008740_0_0_1"/>
<dbReference type="eggNOG" id="KOG4780">
    <property type="taxonomic scope" value="Eukaryota"/>
</dbReference>
<keyword evidence="16" id="KW-1185">Reference proteome</keyword>
<dbReference type="GO" id="GO:0005829">
    <property type="term" value="C:cytosol"/>
    <property type="evidence" value="ECO:0007669"/>
    <property type="project" value="EnsemblPlants"/>
</dbReference>
<dbReference type="GO" id="GO:0043175">
    <property type="term" value="F:RNA polymerase core enzyme binding"/>
    <property type="evidence" value="ECO:0007669"/>
    <property type="project" value="UniProtKB-UniRule"/>
</dbReference>
<evidence type="ECO:0000256" key="12">
    <source>
        <dbReference type="RuleBase" id="RU367080"/>
    </source>
</evidence>
<evidence type="ECO:0000256" key="9">
    <source>
        <dbReference type="ARBA" id="ARBA00047761"/>
    </source>
</evidence>
<keyword evidence="7 12" id="KW-0904">Protein phosphatase</keyword>
<evidence type="ECO:0000256" key="10">
    <source>
        <dbReference type="ARBA" id="ARBA00048336"/>
    </source>
</evidence>
<dbReference type="AlphaFoldDB" id="W1P5S2"/>
<evidence type="ECO:0000259" key="14">
    <source>
        <dbReference type="PROSITE" id="PS51479"/>
    </source>
</evidence>
<evidence type="ECO:0000256" key="5">
    <source>
        <dbReference type="ARBA" id="ARBA00022801"/>
    </source>
</evidence>
<dbReference type="EMBL" id="KI394358">
    <property type="protein sequence ID" value="ERN03253.1"/>
    <property type="molecule type" value="Genomic_DNA"/>
</dbReference>
<keyword evidence="3 12" id="KW-0479">Metal-binding</keyword>
<comment type="catalytic activity">
    <reaction evidence="10 12">
        <text>O-phospho-L-threonyl-[protein] + H2O = L-threonyl-[protein] + phosphate</text>
        <dbReference type="Rhea" id="RHEA:47004"/>
        <dbReference type="Rhea" id="RHEA-COMP:11060"/>
        <dbReference type="Rhea" id="RHEA-COMP:11605"/>
        <dbReference type="ChEBI" id="CHEBI:15377"/>
        <dbReference type="ChEBI" id="CHEBI:30013"/>
        <dbReference type="ChEBI" id="CHEBI:43474"/>
        <dbReference type="ChEBI" id="CHEBI:61977"/>
        <dbReference type="EC" id="3.1.3.16"/>
    </reaction>
</comment>
<feature type="region of interest" description="Disordered" evidence="13">
    <location>
        <begin position="183"/>
        <end position="210"/>
    </location>
</feature>
<keyword evidence="8 12" id="KW-0539">Nucleus</keyword>
<dbReference type="OMA" id="WMGPSNA"/>
<evidence type="ECO:0000256" key="3">
    <source>
        <dbReference type="ARBA" id="ARBA00022723"/>
    </source>
</evidence>
<evidence type="ECO:0000256" key="1">
    <source>
        <dbReference type="ARBA" id="ARBA00004123"/>
    </source>
</evidence>
<dbReference type="GO" id="GO:0005634">
    <property type="term" value="C:nucleus"/>
    <property type="evidence" value="ECO:0000318"/>
    <property type="project" value="GO_Central"/>
</dbReference>
<comment type="catalytic activity">
    <reaction evidence="9 12">
        <text>O-phospho-L-seryl-[protein] + H2O = L-seryl-[protein] + phosphate</text>
        <dbReference type="Rhea" id="RHEA:20629"/>
        <dbReference type="Rhea" id="RHEA-COMP:9863"/>
        <dbReference type="Rhea" id="RHEA-COMP:11604"/>
        <dbReference type="ChEBI" id="CHEBI:15377"/>
        <dbReference type="ChEBI" id="CHEBI:29999"/>
        <dbReference type="ChEBI" id="CHEBI:43474"/>
        <dbReference type="ChEBI" id="CHEBI:83421"/>
        <dbReference type="EC" id="3.1.3.16"/>
    </reaction>
</comment>
<evidence type="ECO:0000313" key="15">
    <source>
        <dbReference type="EMBL" id="ERN03253.1"/>
    </source>
</evidence>
<feature type="domain" description="RTR1-type" evidence="14">
    <location>
        <begin position="32"/>
        <end position="117"/>
    </location>
</feature>
<dbReference type="InterPro" id="IPR038534">
    <property type="entry name" value="Rtr1/RPAP2_sf"/>
</dbReference>
<dbReference type="Proteomes" id="UP000017836">
    <property type="component" value="Unassembled WGS sequence"/>
</dbReference>
<comment type="similarity">
    <text evidence="2 11 12">Belongs to the RPAP2 family.</text>
</comment>
<protein>
    <recommendedName>
        <fullName evidence="12">RNA polymerase II subunit B1 CTD phosphatase RPAP2 homolog</fullName>
        <ecNumber evidence="12">3.1.3.16</ecNumber>
    </recommendedName>
</protein>
<dbReference type="InterPro" id="IPR007308">
    <property type="entry name" value="Rtr1/RPAP2_dom"/>
</dbReference>
<dbReference type="GO" id="GO:0008420">
    <property type="term" value="F:RNA polymerase II CTD heptapeptide repeat phosphatase activity"/>
    <property type="evidence" value="ECO:0000318"/>
    <property type="project" value="GO_Central"/>
</dbReference>
<evidence type="ECO:0000313" key="16">
    <source>
        <dbReference type="Proteomes" id="UP000017836"/>
    </source>
</evidence>
<dbReference type="Gene3D" id="1.25.40.820">
    <property type="match status" value="1"/>
</dbReference>
<gene>
    <name evidence="15" type="ORF">AMTR_s00003p00194360</name>
</gene>
<dbReference type="GO" id="GO:0005737">
    <property type="term" value="C:cytoplasm"/>
    <property type="evidence" value="ECO:0000318"/>
    <property type="project" value="GO_Central"/>
</dbReference>
<keyword evidence="6 12" id="KW-0862">Zinc</keyword>
<evidence type="ECO:0000256" key="13">
    <source>
        <dbReference type="SAM" id="MobiDB-lite"/>
    </source>
</evidence>
<dbReference type="GO" id="GO:0030154">
    <property type="term" value="P:cell differentiation"/>
    <property type="evidence" value="ECO:0007669"/>
    <property type="project" value="EnsemblPlants"/>
</dbReference>
<feature type="region of interest" description="Disordered" evidence="13">
    <location>
        <begin position="248"/>
        <end position="268"/>
    </location>
</feature>
<dbReference type="PANTHER" id="PTHR14732">
    <property type="entry name" value="RNA POLYMERASE II SUBUNIT B1 CTD PHOSPHATASE RPAP2-RELATED"/>
    <property type="match status" value="1"/>
</dbReference>
<dbReference type="PROSITE" id="PS51479">
    <property type="entry name" value="ZF_RTR1"/>
    <property type="match status" value="1"/>
</dbReference>
<evidence type="ECO:0000256" key="7">
    <source>
        <dbReference type="ARBA" id="ARBA00022912"/>
    </source>
</evidence>
<comment type="function">
    <text evidence="12">Putative RNA polymerase II subunit B1 C-terminal domain (CTD) phosphatase involved in RNA polymerase II transcription regulation.</text>
</comment>
<evidence type="ECO:0000256" key="11">
    <source>
        <dbReference type="PROSITE-ProRule" id="PRU00812"/>
    </source>
</evidence>
<dbReference type="Gramene" id="ERN03253">
    <property type="protein sequence ID" value="ERN03253"/>
    <property type="gene ID" value="AMTR_s00003p00194360"/>
</dbReference>
<dbReference type="GO" id="GO:0008270">
    <property type="term" value="F:zinc ion binding"/>
    <property type="evidence" value="ECO:0007669"/>
    <property type="project" value="UniProtKB-KW"/>
</dbReference>
<dbReference type="EC" id="3.1.3.16" evidence="12"/>
<organism evidence="15 16">
    <name type="scientific">Amborella trichopoda</name>
    <dbReference type="NCBI Taxonomy" id="13333"/>
    <lineage>
        <taxon>Eukaryota</taxon>
        <taxon>Viridiplantae</taxon>
        <taxon>Streptophyta</taxon>
        <taxon>Embryophyta</taxon>
        <taxon>Tracheophyta</taxon>
        <taxon>Spermatophyta</taxon>
        <taxon>Magnoliopsida</taxon>
        <taxon>Amborellales</taxon>
        <taxon>Amborellaceae</taxon>
        <taxon>Amborella</taxon>
    </lineage>
</organism>
<evidence type="ECO:0000256" key="6">
    <source>
        <dbReference type="ARBA" id="ARBA00022833"/>
    </source>
</evidence>
<dbReference type="STRING" id="13333.W1P5S2"/>
<comment type="subcellular location">
    <subcellularLocation>
        <location evidence="1 12">Nucleus</location>
    </subcellularLocation>
</comment>
<dbReference type="KEGG" id="atr:18431390"/>
<proteinExistence type="inferred from homology"/>
<evidence type="ECO:0000256" key="8">
    <source>
        <dbReference type="ARBA" id="ARBA00023242"/>
    </source>
</evidence>
<dbReference type="OrthoDB" id="2590500at2759"/>
<keyword evidence="4 12" id="KW-0863">Zinc-finger</keyword>
<keyword evidence="5 12" id="KW-0378">Hydrolase</keyword>
<accession>W1P5S2</accession>
<name>W1P5S2_AMBTC</name>
<reference evidence="16" key="1">
    <citation type="journal article" date="2013" name="Science">
        <title>The Amborella genome and the evolution of flowering plants.</title>
        <authorList>
            <consortium name="Amborella Genome Project"/>
        </authorList>
    </citation>
    <scope>NUCLEOTIDE SEQUENCE [LARGE SCALE GENOMIC DNA]</scope>
</reference>
<dbReference type="InterPro" id="IPR039693">
    <property type="entry name" value="Rtr1/RPAP2"/>
</dbReference>
<dbReference type="PANTHER" id="PTHR14732:SF0">
    <property type="entry name" value="RNA POLYMERASE II SUBUNIT B1 CTD PHOSPHATASE RPAP2-RELATED"/>
    <property type="match status" value="1"/>
</dbReference>
<sequence length="591" mass="65080">MAMNSIPSLKDAIYKIQTYLLDGISKENQLLAAANLISRSDYDDVVTERTITNLCGYPLCNKYLPCDRPKKGRYRISLKEHSVYDLKETWLYCSPECVINSQAFSKLLKPERCEFSDPGKIAEILNLFSSPSIEESNAGGAEKNEKISLAFSSLTIHEKEDVSVGDIQSMDFVGPYNAIEGYVPRQDQVPPVQRKGSKSGKSTTKKDPIYPETNFASTIIIGEPSSGNLQKNSSSKFVNDHVHVNVEGSKREQHAQEKSQSHPKETKLRSALKNLGAKASTRTVSWADEQQTIVEGIQNMTLNNCQGIESGSKCKESSDSLSVEDTMISSRRASAEACASALTEAAAAVASGQSNTLDAASEAGILIFPCPNSVEEENIQKVADELKPEEGEKWVKRPSLLHTGAFDTEEDSWYDAPPEGFSLTLSSFATMWMALFGWVTASSMAYIYGRAESAEEEFVVVDGREYPHKFVLGDGLSSEIKETLSGCLARALPGVVANIKLPTPISTLEVALGRLLDTMTFTEALPPFRMKQWHVIVLLFLDALSVHIVPALEQHIASRRTLVHKMLEDAQVSNEEYNIMRDLFLPGQSAQ</sequence>
<dbReference type="Pfam" id="PF04181">
    <property type="entry name" value="RPAP2_Rtr1"/>
    <property type="match status" value="1"/>
</dbReference>